<dbReference type="EMBL" id="JAAALK010000079">
    <property type="protein sequence ID" value="KAG8097184.1"/>
    <property type="molecule type" value="Genomic_DNA"/>
</dbReference>
<protein>
    <submittedName>
        <fullName evidence="1">Uncharacterized protein</fullName>
    </submittedName>
</protein>
<name>A0A8J5WXA6_ZIZPA</name>
<dbReference type="EMBL" id="JAAALK010000079">
    <property type="protein sequence ID" value="KAG8097164.1"/>
    <property type="molecule type" value="Genomic_DNA"/>
</dbReference>
<evidence type="ECO:0000313" key="2">
    <source>
        <dbReference type="EMBL" id="KAG8097184.1"/>
    </source>
</evidence>
<comment type="caution">
    <text evidence="1">The sequence shown here is derived from an EMBL/GenBank/DDBJ whole genome shotgun (WGS) entry which is preliminary data.</text>
</comment>
<keyword evidence="3" id="KW-1185">Reference proteome</keyword>
<accession>A0A8J5WXA6</accession>
<organism evidence="1 3">
    <name type="scientific">Zizania palustris</name>
    <name type="common">Northern wild rice</name>
    <dbReference type="NCBI Taxonomy" id="103762"/>
    <lineage>
        <taxon>Eukaryota</taxon>
        <taxon>Viridiplantae</taxon>
        <taxon>Streptophyta</taxon>
        <taxon>Embryophyta</taxon>
        <taxon>Tracheophyta</taxon>
        <taxon>Spermatophyta</taxon>
        <taxon>Magnoliopsida</taxon>
        <taxon>Liliopsida</taxon>
        <taxon>Poales</taxon>
        <taxon>Poaceae</taxon>
        <taxon>BOP clade</taxon>
        <taxon>Oryzoideae</taxon>
        <taxon>Oryzeae</taxon>
        <taxon>Zizaniinae</taxon>
        <taxon>Zizania</taxon>
    </lineage>
</organism>
<evidence type="ECO:0000313" key="1">
    <source>
        <dbReference type="EMBL" id="KAG8097164.1"/>
    </source>
</evidence>
<dbReference type="AlphaFoldDB" id="A0A8J5WXA6"/>
<sequence>MQQSRVCPDIFMASQAACSWDLLAFELKTVLEFCFTTWHRKRQDVSELIKSPSLNCRPPTKEEDAIQTHGRNKQLSCWQSVGRESESGAIEVFVTFQFQHKNNRQWEAVATGAWSRGALSELRDAAVRLSGGAQALLLLAGNGGDTTWSDTWRVRVD</sequence>
<gene>
    <name evidence="2" type="ORF">GUJ93_ZPchr0013g35692</name>
    <name evidence="1" type="ORF">GUJ93_ZPchr0013g37392</name>
</gene>
<reference evidence="1" key="1">
    <citation type="journal article" date="2021" name="bioRxiv">
        <title>Whole Genome Assembly and Annotation of Northern Wild Rice, Zizania palustris L., Supports a Whole Genome Duplication in the Zizania Genus.</title>
        <authorList>
            <person name="Haas M."/>
            <person name="Kono T."/>
            <person name="Macchietto M."/>
            <person name="Millas R."/>
            <person name="McGilp L."/>
            <person name="Shao M."/>
            <person name="Duquette J."/>
            <person name="Hirsch C.N."/>
            <person name="Kimball J."/>
        </authorList>
    </citation>
    <scope>NUCLEOTIDE SEQUENCE</scope>
    <source>
        <tissue evidence="1">Fresh leaf tissue</tissue>
    </source>
</reference>
<evidence type="ECO:0000313" key="3">
    <source>
        <dbReference type="Proteomes" id="UP000729402"/>
    </source>
</evidence>
<reference evidence="1" key="2">
    <citation type="submission" date="2021-02" db="EMBL/GenBank/DDBJ databases">
        <authorList>
            <person name="Kimball J.A."/>
            <person name="Haas M.W."/>
            <person name="Macchietto M."/>
            <person name="Kono T."/>
            <person name="Duquette J."/>
            <person name="Shao M."/>
        </authorList>
    </citation>
    <scope>NUCLEOTIDE SEQUENCE</scope>
    <source>
        <tissue evidence="1">Fresh leaf tissue</tissue>
    </source>
</reference>
<dbReference type="Proteomes" id="UP000729402">
    <property type="component" value="Unassembled WGS sequence"/>
</dbReference>
<proteinExistence type="predicted"/>